<proteinExistence type="predicted"/>
<dbReference type="EMBL" id="JAPNKA010000001">
    <property type="protein sequence ID" value="MCY1078905.1"/>
    <property type="molecule type" value="Genomic_DNA"/>
</dbReference>
<gene>
    <name evidence="1" type="ORF">OV287_31040</name>
</gene>
<name>A0ABT4AB87_9BACT</name>
<evidence type="ECO:0000313" key="1">
    <source>
        <dbReference type="EMBL" id="MCY1078905.1"/>
    </source>
</evidence>
<dbReference type="InterPro" id="IPR029074">
    <property type="entry name" value="Imm49"/>
</dbReference>
<reference evidence="1 2" key="1">
    <citation type="submission" date="2022-11" db="EMBL/GenBank/DDBJ databases">
        <title>Minimal conservation of predation-associated metabolite biosynthetic gene clusters underscores biosynthetic potential of Myxococcota including descriptions for ten novel species: Archangium lansinium sp. nov., Myxococcus landrumus sp. nov., Nannocystis bai.</title>
        <authorList>
            <person name="Ahearne A."/>
            <person name="Stevens C."/>
            <person name="Phillips K."/>
        </authorList>
    </citation>
    <scope>NUCLEOTIDE SEQUENCE [LARGE SCALE GENOMIC DNA]</scope>
    <source>
        <strain evidence="1 2">MIWBW</strain>
    </source>
</reference>
<evidence type="ECO:0000313" key="2">
    <source>
        <dbReference type="Proteomes" id="UP001207654"/>
    </source>
</evidence>
<dbReference type="Proteomes" id="UP001207654">
    <property type="component" value="Unassembled WGS sequence"/>
</dbReference>
<dbReference type="RefSeq" id="WP_267537664.1">
    <property type="nucleotide sequence ID" value="NZ_JAPNKA010000001.1"/>
</dbReference>
<sequence>MSYVTPVPLAEKAAGLAIERLLPDVLASRGGRKGMLDFCAAWRRLAVSKLLLRGTPDDFLGDLYKSGRAWLWYLEHTPSPDDVTSQTLPYLDALASNDLDGARGIALRSQKTHQADDEYEEDFLYMRFLMNLLARPDDAPLPLLARYEKLLEGNEDFRFDACRALLAGDGEALDAALDALMMEKKSRAERLLAKDALDPDEASTTERVSIEGLALVRLATLRGVKVRQIHPLIPPVARRVDRARHPAPLAWQHPESYRQLA</sequence>
<dbReference type="Pfam" id="PF15575">
    <property type="entry name" value="Imm49"/>
    <property type="match status" value="1"/>
</dbReference>
<protein>
    <submittedName>
        <fullName evidence="1">Imm49 family immunity protein</fullName>
    </submittedName>
</protein>
<keyword evidence="2" id="KW-1185">Reference proteome</keyword>
<organism evidence="1 2">
    <name type="scientific">Archangium lansingense</name>
    <dbReference type="NCBI Taxonomy" id="2995310"/>
    <lineage>
        <taxon>Bacteria</taxon>
        <taxon>Pseudomonadati</taxon>
        <taxon>Myxococcota</taxon>
        <taxon>Myxococcia</taxon>
        <taxon>Myxococcales</taxon>
        <taxon>Cystobacterineae</taxon>
        <taxon>Archangiaceae</taxon>
        <taxon>Archangium</taxon>
    </lineage>
</organism>
<accession>A0ABT4AB87</accession>
<comment type="caution">
    <text evidence="1">The sequence shown here is derived from an EMBL/GenBank/DDBJ whole genome shotgun (WGS) entry which is preliminary data.</text>
</comment>